<keyword evidence="2" id="KW-1185">Reference proteome</keyword>
<organism evidence="1 2">
    <name type="scientific">Haloferula rosea</name>
    <dbReference type="NCBI Taxonomy" id="490093"/>
    <lineage>
        <taxon>Bacteria</taxon>
        <taxon>Pseudomonadati</taxon>
        <taxon>Verrucomicrobiota</taxon>
        <taxon>Verrucomicrobiia</taxon>
        <taxon>Verrucomicrobiales</taxon>
        <taxon>Verrucomicrobiaceae</taxon>
        <taxon>Haloferula</taxon>
    </lineage>
</organism>
<reference evidence="1" key="1">
    <citation type="submission" date="2021-01" db="EMBL/GenBank/DDBJ databases">
        <title>Modified the classification status of verrucomicrobia.</title>
        <authorList>
            <person name="Feng X."/>
        </authorList>
    </citation>
    <scope>NUCLEOTIDE SEQUENCE</scope>
    <source>
        <strain evidence="1">KCTC 22201</strain>
    </source>
</reference>
<dbReference type="EMBL" id="JAENII010000010">
    <property type="protein sequence ID" value="MBK1827942.1"/>
    <property type="molecule type" value="Genomic_DNA"/>
</dbReference>
<protein>
    <submittedName>
        <fullName evidence="1">Uncharacterized protein</fullName>
    </submittedName>
</protein>
<proteinExistence type="predicted"/>
<accession>A0A934VGE2</accession>
<gene>
    <name evidence="1" type="ORF">JIN81_13000</name>
</gene>
<evidence type="ECO:0000313" key="1">
    <source>
        <dbReference type="EMBL" id="MBK1827942.1"/>
    </source>
</evidence>
<evidence type="ECO:0000313" key="2">
    <source>
        <dbReference type="Proteomes" id="UP000658278"/>
    </source>
</evidence>
<dbReference type="AlphaFoldDB" id="A0A934VGE2"/>
<dbReference type="Proteomes" id="UP000658278">
    <property type="component" value="Unassembled WGS sequence"/>
</dbReference>
<sequence length="223" mass="24974">MALSLGFIGAVATVPAEDVPRGTLNVDRDLVRTGMNSQLDWNIEYPTPKVTDIIDIVPPQRIVPKKKVTMKVRVLGVAFQSGNKLLPLDAYYSINGSSWDRFFYGTGPDVEPGKVMLKERNIAKGSVIDFGARGWLGRSWAPFHDTTREDQYVRVLKNGDTAPSYAPAYNQGNIISFLKPYMDDRGQVRIGDRDLIILWEASTSRPGSRFFDMQDLVVLVTFE</sequence>
<name>A0A934VGE2_9BACT</name>
<comment type="caution">
    <text evidence="1">The sequence shown here is derived from an EMBL/GenBank/DDBJ whole genome shotgun (WGS) entry which is preliminary data.</text>
</comment>
<dbReference type="RefSeq" id="WP_234044874.1">
    <property type="nucleotide sequence ID" value="NZ_JAENII010000010.1"/>
</dbReference>